<feature type="transmembrane region" description="Helical" evidence="7">
    <location>
        <begin position="353"/>
        <end position="379"/>
    </location>
</feature>
<evidence type="ECO:0000256" key="6">
    <source>
        <dbReference type="ARBA" id="ARBA00038076"/>
    </source>
</evidence>
<evidence type="ECO:0000313" key="10">
    <source>
        <dbReference type="EMBL" id="TRX76572.1"/>
    </source>
</evidence>
<dbReference type="InterPro" id="IPR050250">
    <property type="entry name" value="Macrolide_Exporter_MacB"/>
</dbReference>
<keyword evidence="5 7" id="KW-0472">Membrane</keyword>
<dbReference type="PANTHER" id="PTHR30572:SF4">
    <property type="entry name" value="ABC TRANSPORTER PERMEASE YTRF"/>
    <property type="match status" value="1"/>
</dbReference>
<dbReference type="InterPro" id="IPR003838">
    <property type="entry name" value="ABC3_permease_C"/>
</dbReference>
<comment type="similarity">
    <text evidence="6">Belongs to the ABC-4 integral membrane protein family.</text>
</comment>
<sequence length="396" mass="41504">MSLALPARHLGEALGSLRTLGRRTLLALLGIVIGSASVIALVNIGDNAVEDARSIFKDLGTDTLVVQFPAQAGDQATLPPTLDLDALRQAVPGLAQLAPVQMFSAPVSVGGQSTNASVVGSDASLQGAMGLRLRQGRFLSAFDRSGNGAVLGAQLAETLGSPVRPLQVGDQVRINQDLFQVLGILVSQPNAVLVPVVANDALIVPFDAMRRLQARTRLDNLIVRVAPGRDVTVTGKALEAALARLLPGRESSVQVAQSILDGLTRQTRTFTYLLTALGGISLVGGGIGVMNVMLMNVAERRREIGVRMALGARRRDIRNLFLLEAMTLSAAGAACGALLGLLFAYLYARFSGWQFSLAGGALPLGVGSTLLVGLFFGLYPAVMAARLQPVEALRDD</sequence>
<evidence type="ECO:0000256" key="3">
    <source>
        <dbReference type="ARBA" id="ARBA00022692"/>
    </source>
</evidence>
<protein>
    <submittedName>
        <fullName evidence="10">FtsX-like permease family protein</fullName>
    </submittedName>
</protein>
<comment type="caution">
    <text evidence="10">The sequence shown here is derived from an EMBL/GenBank/DDBJ whole genome shotgun (WGS) entry which is preliminary data.</text>
</comment>
<dbReference type="GO" id="GO:0005886">
    <property type="term" value="C:plasma membrane"/>
    <property type="evidence" value="ECO:0007669"/>
    <property type="project" value="UniProtKB-SubCell"/>
</dbReference>
<organism evidence="10 11">
    <name type="scientific">Pseudomonas mangiferae</name>
    <dbReference type="NCBI Taxonomy" id="2593654"/>
    <lineage>
        <taxon>Bacteria</taxon>
        <taxon>Pseudomonadati</taxon>
        <taxon>Pseudomonadota</taxon>
        <taxon>Gammaproteobacteria</taxon>
        <taxon>Pseudomonadales</taxon>
        <taxon>Pseudomonadaceae</taxon>
        <taxon>Pseudomonas</taxon>
    </lineage>
</organism>
<feature type="domain" description="MacB-like periplasmic core" evidence="9">
    <location>
        <begin position="24"/>
        <end position="240"/>
    </location>
</feature>
<gene>
    <name evidence="10" type="ORF">FM069_00685</name>
</gene>
<dbReference type="GO" id="GO:0022857">
    <property type="term" value="F:transmembrane transporter activity"/>
    <property type="evidence" value="ECO:0007669"/>
    <property type="project" value="TreeGrafter"/>
</dbReference>
<proteinExistence type="inferred from homology"/>
<dbReference type="PANTHER" id="PTHR30572">
    <property type="entry name" value="MEMBRANE COMPONENT OF TRANSPORTER-RELATED"/>
    <property type="match status" value="1"/>
</dbReference>
<evidence type="ECO:0000256" key="4">
    <source>
        <dbReference type="ARBA" id="ARBA00022989"/>
    </source>
</evidence>
<evidence type="ECO:0000256" key="2">
    <source>
        <dbReference type="ARBA" id="ARBA00022475"/>
    </source>
</evidence>
<keyword evidence="3 7" id="KW-0812">Transmembrane</keyword>
<name>A0A553H4A3_9PSED</name>
<dbReference type="Proteomes" id="UP000315235">
    <property type="component" value="Unassembled WGS sequence"/>
</dbReference>
<evidence type="ECO:0000313" key="11">
    <source>
        <dbReference type="Proteomes" id="UP000315235"/>
    </source>
</evidence>
<feature type="transmembrane region" description="Helical" evidence="7">
    <location>
        <begin position="319"/>
        <end position="347"/>
    </location>
</feature>
<evidence type="ECO:0000259" key="9">
    <source>
        <dbReference type="Pfam" id="PF12704"/>
    </source>
</evidence>
<keyword evidence="2" id="KW-1003">Cell membrane</keyword>
<dbReference type="Pfam" id="PF12704">
    <property type="entry name" value="MacB_PCD"/>
    <property type="match status" value="1"/>
</dbReference>
<accession>A0A553H4A3</accession>
<evidence type="ECO:0000256" key="5">
    <source>
        <dbReference type="ARBA" id="ARBA00023136"/>
    </source>
</evidence>
<comment type="subcellular location">
    <subcellularLocation>
        <location evidence="1">Cell membrane</location>
        <topology evidence="1">Multi-pass membrane protein</topology>
    </subcellularLocation>
</comment>
<dbReference type="EMBL" id="VJOY01000001">
    <property type="protein sequence ID" value="TRX76572.1"/>
    <property type="molecule type" value="Genomic_DNA"/>
</dbReference>
<dbReference type="OrthoDB" id="9770036at2"/>
<evidence type="ECO:0000256" key="1">
    <source>
        <dbReference type="ARBA" id="ARBA00004651"/>
    </source>
</evidence>
<feature type="transmembrane region" description="Helical" evidence="7">
    <location>
        <begin position="272"/>
        <end position="298"/>
    </location>
</feature>
<feature type="domain" description="ABC3 transporter permease C-terminal" evidence="8">
    <location>
        <begin position="277"/>
        <end position="389"/>
    </location>
</feature>
<evidence type="ECO:0000256" key="7">
    <source>
        <dbReference type="SAM" id="Phobius"/>
    </source>
</evidence>
<dbReference type="RefSeq" id="WP_143486203.1">
    <property type="nucleotide sequence ID" value="NZ_VJOY01000001.1"/>
</dbReference>
<dbReference type="Pfam" id="PF02687">
    <property type="entry name" value="FtsX"/>
    <property type="match status" value="1"/>
</dbReference>
<dbReference type="InterPro" id="IPR025857">
    <property type="entry name" value="MacB_PCD"/>
</dbReference>
<dbReference type="AlphaFoldDB" id="A0A553H4A3"/>
<evidence type="ECO:0000259" key="8">
    <source>
        <dbReference type="Pfam" id="PF02687"/>
    </source>
</evidence>
<keyword evidence="11" id="KW-1185">Reference proteome</keyword>
<keyword evidence="4 7" id="KW-1133">Transmembrane helix</keyword>
<reference evidence="10 11" key="1">
    <citation type="submission" date="2019-07" db="EMBL/GenBank/DDBJ databases">
        <title>Pseudomonas mangiferae sp. nov., isolated from bark of mango tree in Thailand.</title>
        <authorList>
            <person name="Srisuk N."/>
            <person name="Anurat P."/>
        </authorList>
    </citation>
    <scope>NUCLEOTIDE SEQUENCE [LARGE SCALE GENOMIC DNA]</scope>
    <source>
        <strain evidence="10 11">DMKU_BBB3-04</strain>
    </source>
</reference>